<protein>
    <submittedName>
        <fullName evidence="3">Putative transcription factor, MBF1 like protein</fullName>
    </submittedName>
</protein>
<dbReference type="Gene3D" id="1.10.260.40">
    <property type="entry name" value="lambda repressor-like DNA-binding domains"/>
    <property type="match status" value="1"/>
</dbReference>
<dbReference type="STRING" id="686340.Metal_1507"/>
<dbReference type="CDD" id="cd00093">
    <property type="entry name" value="HTH_XRE"/>
    <property type="match status" value="1"/>
</dbReference>
<accession>H8GKW9</accession>
<dbReference type="InterPro" id="IPR010982">
    <property type="entry name" value="Lambda_DNA-bd_dom_sf"/>
</dbReference>
<dbReference type="InterPro" id="IPR001387">
    <property type="entry name" value="Cro/C1-type_HTH"/>
</dbReference>
<evidence type="ECO:0000313" key="3">
    <source>
        <dbReference type="EMBL" id="EIC29291.1"/>
    </source>
</evidence>
<sequence>MAVHEKIRLLRQLKGWSQEEAASKLEMSPNGYGSIERGETDVNLSRLEQIAALFGIKLVDLLELNEKNVFNQTGTHNKQGNWYIGESSPESMHLQVELEKLQLLVEQKDKEVAYLKEIIDLLKAPRNGKS</sequence>
<dbReference type="SUPFAM" id="SSF47413">
    <property type="entry name" value="lambda repressor-like DNA-binding domains"/>
    <property type="match status" value="1"/>
</dbReference>
<dbReference type="SMART" id="SM00530">
    <property type="entry name" value="HTH_XRE"/>
    <property type="match status" value="1"/>
</dbReference>
<dbReference type="AlphaFoldDB" id="H8GKW9"/>
<reference evidence="3 4" key="1">
    <citation type="journal article" date="2013" name="Genome Announc.">
        <title>Genome Sequence of the Obligate Gammaproteobacterial Methanotroph Methylomicrobium album Strain BG8.</title>
        <authorList>
            <person name="Kits K.D."/>
            <person name="Kalyuzhnaya M.G."/>
            <person name="Klotz M.G."/>
            <person name="Jetten M.S."/>
            <person name="Op den Camp H.J."/>
            <person name="Vuilleumier S."/>
            <person name="Bringel F."/>
            <person name="Dispirito A.A."/>
            <person name="Murrell J.C."/>
            <person name="Bruce D."/>
            <person name="Cheng J.F."/>
            <person name="Copeland A."/>
            <person name="Goodwin L."/>
            <person name="Hauser L."/>
            <person name="Lajus A."/>
            <person name="Land M.L."/>
            <person name="Lapidus A."/>
            <person name="Lucas S."/>
            <person name="Medigue C."/>
            <person name="Pitluck S."/>
            <person name="Woyke T."/>
            <person name="Zeytun A."/>
            <person name="Stein L.Y."/>
        </authorList>
    </citation>
    <scope>NUCLEOTIDE SEQUENCE [LARGE SCALE GENOMIC DNA]</scope>
    <source>
        <strain evidence="3 4">BG8</strain>
    </source>
</reference>
<dbReference type="GO" id="GO:0003677">
    <property type="term" value="F:DNA binding"/>
    <property type="evidence" value="ECO:0007669"/>
    <property type="project" value="UniProtKB-KW"/>
</dbReference>
<keyword evidence="1" id="KW-0238">DNA-binding</keyword>
<feature type="domain" description="HTH cro/C1-type" evidence="2">
    <location>
        <begin position="7"/>
        <end position="61"/>
    </location>
</feature>
<evidence type="ECO:0000256" key="1">
    <source>
        <dbReference type="ARBA" id="ARBA00023125"/>
    </source>
</evidence>
<name>H8GKW9_METAL</name>
<dbReference type="eggNOG" id="COG1476">
    <property type="taxonomic scope" value="Bacteria"/>
</dbReference>
<dbReference type="HOGENOM" id="CLU_066192_15_0_6"/>
<dbReference type="PROSITE" id="PS50943">
    <property type="entry name" value="HTH_CROC1"/>
    <property type="match status" value="1"/>
</dbReference>
<organism evidence="3 4">
    <name type="scientific">Methylomicrobium album BG8</name>
    <dbReference type="NCBI Taxonomy" id="686340"/>
    <lineage>
        <taxon>Bacteria</taxon>
        <taxon>Pseudomonadati</taxon>
        <taxon>Pseudomonadota</taxon>
        <taxon>Gammaproteobacteria</taxon>
        <taxon>Methylococcales</taxon>
        <taxon>Methylococcaceae</taxon>
        <taxon>Methylomicrobium</taxon>
    </lineage>
</organism>
<evidence type="ECO:0000259" key="2">
    <source>
        <dbReference type="PROSITE" id="PS50943"/>
    </source>
</evidence>
<keyword evidence="4" id="KW-1185">Reference proteome</keyword>
<dbReference type="PANTHER" id="PTHR46558">
    <property type="entry name" value="TRACRIPTIONAL REGULATORY PROTEIN-RELATED-RELATED"/>
    <property type="match status" value="1"/>
</dbReference>
<dbReference type="Pfam" id="PF01381">
    <property type="entry name" value="HTH_3"/>
    <property type="match status" value="1"/>
</dbReference>
<dbReference type="Proteomes" id="UP000005090">
    <property type="component" value="Chromosome"/>
</dbReference>
<dbReference type="PANTHER" id="PTHR46558:SF4">
    <property type="entry name" value="DNA-BIDING PHAGE PROTEIN"/>
    <property type="match status" value="1"/>
</dbReference>
<proteinExistence type="predicted"/>
<gene>
    <name evidence="3" type="ORF">Metal_1507</name>
</gene>
<dbReference type="RefSeq" id="WP_005371039.1">
    <property type="nucleotide sequence ID" value="NZ_CM001475.1"/>
</dbReference>
<evidence type="ECO:0000313" key="4">
    <source>
        <dbReference type="Proteomes" id="UP000005090"/>
    </source>
</evidence>
<dbReference type="EMBL" id="CM001475">
    <property type="protein sequence ID" value="EIC29291.1"/>
    <property type="molecule type" value="Genomic_DNA"/>
</dbReference>